<reference evidence="3" key="2">
    <citation type="submission" date="2021-08" db="EMBL/GenBank/DDBJ databases">
        <authorList>
            <person name="Tani A."/>
            <person name="Ola A."/>
            <person name="Ogura Y."/>
            <person name="Katsura K."/>
            <person name="Hayashi T."/>
        </authorList>
    </citation>
    <scope>NUCLEOTIDE SEQUENCE</scope>
    <source>
        <strain evidence="3">LMG 23639</strain>
    </source>
</reference>
<comment type="caution">
    <text evidence="3">The sequence shown here is derived from an EMBL/GenBank/DDBJ whole genome shotgun (WGS) entry which is preliminary data.</text>
</comment>
<feature type="domain" description="HTH araC/xylS-type" evidence="2">
    <location>
        <begin position="151"/>
        <end position="242"/>
    </location>
</feature>
<protein>
    <submittedName>
        <fullName evidence="3">HTH-type transcriptional regulator NimR</fullName>
    </submittedName>
</protein>
<reference evidence="3" key="1">
    <citation type="journal article" date="2021" name="Front. Microbiol.">
        <title>Comprehensive Comparative Genomics and Phenotyping of Methylobacterium Species.</title>
        <authorList>
            <person name="Alessa O."/>
            <person name="Ogura Y."/>
            <person name="Fujitani Y."/>
            <person name="Takami H."/>
            <person name="Hayashi T."/>
            <person name="Sahin N."/>
            <person name="Tani A."/>
        </authorList>
    </citation>
    <scope>NUCLEOTIDE SEQUENCE</scope>
    <source>
        <strain evidence="3">LMG 23639</strain>
    </source>
</reference>
<dbReference type="InterPro" id="IPR011051">
    <property type="entry name" value="RmlC_Cupin_sf"/>
</dbReference>
<proteinExistence type="predicted"/>
<dbReference type="Pfam" id="PF02311">
    <property type="entry name" value="AraC_binding"/>
    <property type="match status" value="1"/>
</dbReference>
<dbReference type="CDD" id="cd06124">
    <property type="entry name" value="cupin_NimR-like_N"/>
    <property type="match status" value="1"/>
</dbReference>
<dbReference type="Gene3D" id="1.10.10.60">
    <property type="entry name" value="Homeodomain-like"/>
    <property type="match status" value="1"/>
</dbReference>
<accession>A0ABQ4T0Z4</accession>
<evidence type="ECO:0000259" key="2">
    <source>
        <dbReference type="PROSITE" id="PS01124"/>
    </source>
</evidence>
<keyword evidence="1" id="KW-0238">DNA-binding</keyword>
<gene>
    <name evidence="3" type="primary">nimR</name>
    <name evidence="3" type="ORF">AOPFMNJM_3480</name>
</gene>
<keyword evidence="4" id="KW-1185">Reference proteome</keyword>
<dbReference type="Proteomes" id="UP001055102">
    <property type="component" value="Unassembled WGS sequence"/>
</dbReference>
<evidence type="ECO:0000256" key="1">
    <source>
        <dbReference type="ARBA" id="ARBA00023125"/>
    </source>
</evidence>
<dbReference type="EMBL" id="BPQR01000062">
    <property type="protein sequence ID" value="GJE08146.1"/>
    <property type="molecule type" value="Genomic_DNA"/>
</dbReference>
<sequence>MPRPVAVLSRAYPAGARTGWHRHARAQLLHASTGLTLVNAADGTWVLPAEHALFIPPCLDHDVTMHGLVAMCSAYIAPEALAAPLFGPISGCRVLEVSGLLAAALTALAEEPVLYDEAGRGGHLAALILDEIARAPETPLTLPLPRDPRLRRVCAALMADPGAERDLDAWADQAGASRRTLTRGFRAETGLSFGAWRTRARVLRALALEADGQAPRAVARAVGYADPRGLGLAMRRALAAPP</sequence>
<dbReference type="InterPro" id="IPR014710">
    <property type="entry name" value="RmlC-like_jellyroll"/>
</dbReference>
<dbReference type="SMART" id="SM00342">
    <property type="entry name" value="HTH_ARAC"/>
    <property type="match status" value="1"/>
</dbReference>
<evidence type="ECO:0000313" key="4">
    <source>
        <dbReference type="Proteomes" id="UP001055102"/>
    </source>
</evidence>
<dbReference type="InterPro" id="IPR018060">
    <property type="entry name" value="HTH_AraC"/>
</dbReference>
<evidence type="ECO:0000313" key="3">
    <source>
        <dbReference type="EMBL" id="GJE08146.1"/>
    </source>
</evidence>
<dbReference type="SUPFAM" id="SSF51182">
    <property type="entry name" value="RmlC-like cupins"/>
    <property type="match status" value="1"/>
</dbReference>
<name>A0ABQ4T0Z4_9HYPH</name>
<dbReference type="PROSITE" id="PS01124">
    <property type="entry name" value="HTH_ARAC_FAMILY_2"/>
    <property type="match status" value="1"/>
</dbReference>
<dbReference type="InterPro" id="IPR003313">
    <property type="entry name" value="AraC-bd"/>
</dbReference>
<organism evidence="3 4">
    <name type="scientific">Methylobacterium jeotgali</name>
    <dbReference type="NCBI Taxonomy" id="381630"/>
    <lineage>
        <taxon>Bacteria</taxon>
        <taxon>Pseudomonadati</taxon>
        <taxon>Pseudomonadota</taxon>
        <taxon>Alphaproteobacteria</taxon>
        <taxon>Hyphomicrobiales</taxon>
        <taxon>Methylobacteriaceae</taxon>
        <taxon>Methylobacterium</taxon>
    </lineage>
</organism>
<dbReference type="PANTHER" id="PTHR11019:SF159">
    <property type="entry name" value="TRANSCRIPTIONAL REGULATOR-RELATED"/>
    <property type="match status" value="1"/>
</dbReference>
<dbReference type="Pfam" id="PF12833">
    <property type="entry name" value="HTH_18"/>
    <property type="match status" value="1"/>
</dbReference>
<dbReference type="RefSeq" id="WP_306424002.1">
    <property type="nucleotide sequence ID" value="NZ_BPQR01000062.1"/>
</dbReference>
<dbReference type="Gene3D" id="2.60.120.10">
    <property type="entry name" value="Jelly Rolls"/>
    <property type="match status" value="1"/>
</dbReference>
<dbReference type="PANTHER" id="PTHR11019">
    <property type="entry name" value="HTH-TYPE TRANSCRIPTIONAL REGULATOR NIMR"/>
    <property type="match status" value="1"/>
</dbReference>